<feature type="region of interest" description="Disordered" evidence="1">
    <location>
        <begin position="1"/>
        <end position="46"/>
    </location>
</feature>
<sequence>MSTLVWPDIKQEARQEDKHYEGEDAVEESRAESQEESSQHVERTVAETDLPTALPVCDRCHYLIYDSRGVSIAHPTIEAIADSVAESPFTRNHVYHVVDAADFPMSVIPSIYRHLSLAKPRSQNRRSQHSFSTRPSISFIITRSDLLAPTKEMVDSMMPKFVSVLRTALGRVGRTLRLGNVHLVSSKRGWWTKDIKESIRNRGGGNWLVGKFNVGKSNLFEVLFSKGSHDQSPSTVLHQRQQQLEAHEKALNTSFFSEKGLLPPPQPEVAFPTLPLVSSLPGTTASPIRLPFGNNKGELIDMPGLERGGLDQYVKLEDRTDLVMVHRPRVSQHVLKTGQSLLLGGGLVRITPVLDENDRSTTMLAYPFVPLKAHVTSTEKAEGIQTQQRESGVESILADDAGPTISHAGKFQLQTDVTKSRAASMIRAGVNPENLPFHIYATDILIEGVGWVELVCQVRKGKRMPQKQAPTEAASLLGAPESAAPAAEAISIETCTFTPFGGDQTSSDPIPLADSNFPEVEIFTPNGKYVDQRTCLDIWQMWNSGKPQKAVRSARPRKPMAGAKKREKASRTAAPNSET</sequence>
<dbReference type="Gene3D" id="3.40.50.300">
    <property type="entry name" value="P-loop containing nucleotide triphosphate hydrolases"/>
    <property type="match status" value="1"/>
</dbReference>
<comment type="caution">
    <text evidence="2">The sequence shown here is derived from an EMBL/GenBank/DDBJ whole genome shotgun (WGS) entry which is preliminary data.</text>
</comment>
<keyword evidence="3" id="KW-1185">Reference proteome</keyword>
<feature type="region of interest" description="Disordered" evidence="1">
    <location>
        <begin position="545"/>
        <end position="579"/>
    </location>
</feature>
<dbReference type="GO" id="GO:0005739">
    <property type="term" value="C:mitochondrion"/>
    <property type="evidence" value="ECO:0007669"/>
    <property type="project" value="TreeGrafter"/>
</dbReference>
<proteinExistence type="predicted"/>
<accession>A0AA39CLU9</accession>
<reference evidence="2" key="1">
    <citation type="submission" date="2022-10" db="EMBL/GenBank/DDBJ databases">
        <title>Culturing micro-colonial fungi from biological soil crusts in the Mojave desert and describing Neophaeococcomyces mojavensis, and introducing the new genera and species Taxawa tesnikishii.</title>
        <authorList>
            <person name="Kurbessoian T."/>
            <person name="Stajich J.E."/>
        </authorList>
    </citation>
    <scope>NUCLEOTIDE SEQUENCE</scope>
    <source>
        <strain evidence="2">TK_41</strain>
    </source>
</reference>
<name>A0AA39CLU9_9EURO</name>
<gene>
    <name evidence="2" type="primary">GEP3</name>
    <name evidence="2" type="ORF">H2200_002122</name>
</gene>
<dbReference type="PANTHER" id="PTHR46434">
    <property type="entry name" value="GENETIC INTERACTOR OF PROHIBITINS 3, MITOCHONDRIAL"/>
    <property type="match status" value="1"/>
</dbReference>
<feature type="compositionally biased region" description="Basic residues" evidence="1">
    <location>
        <begin position="552"/>
        <end position="568"/>
    </location>
</feature>
<feature type="compositionally biased region" description="Basic and acidic residues" evidence="1">
    <location>
        <begin position="9"/>
        <end position="46"/>
    </location>
</feature>
<evidence type="ECO:0000313" key="3">
    <source>
        <dbReference type="Proteomes" id="UP001172673"/>
    </source>
</evidence>
<protein>
    <submittedName>
        <fullName evidence="2">Mitochondrial ribosome small subunit biogenesis protein</fullName>
    </submittedName>
</protein>
<dbReference type="EMBL" id="JAPDRK010000003">
    <property type="protein sequence ID" value="KAJ9613986.1"/>
    <property type="molecule type" value="Genomic_DNA"/>
</dbReference>
<organism evidence="2 3">
    <name type="scientific">Cladophialophora chaetospira</name>
    <dbReference type="NCBI Taxonomy" id="386627"/>
    <lineage>
        <taxon>Eukaryota</taxon>
        <taxon>Fungi</taxon>
        <taxon>Dikarya</taxon>
        <taxon>Ascomycota</taxon>
        <taxon>Pezizomycotina</taxon>
        <taxon>Eurotiomycetes</taxon>
        <taxon>Chaetothyriomycetidae</taxon>
        <taxon>Chaetothyriales</taxon>
        <taxon>Herpotrichiellaceae</taxon>
        <taxon>Cladophialophora</taxon>
    </lineage>
</organism>
<dbReference type="PANTHER" id="PTHR46434:SF1">
    <property type="entry name" value="GENETIC INTERACTOR OF PROHIBITINS 3, MITOCHONDRIAL"/>
    <property type="match status" value="1"/>
</dbReference>
<dbReference type="InterPro" id="IPR027417">
    <property type="entry name" value="P-loop_NTPase"/>
</dbReference>
<dbReference type="InterPro" id="IPR050896">
    <property type="entry name" value="Mito_lipid_metab_GTPase"/>
</dbReference>
<dbReference type="Proteomes" id="UP001172673">
    <property type="component" value="Unassembled WGS sequence"/>
</dbReference>
<evidence type="ECO:0000313" key="2">
    <source>
        <dbReference type="EMBL" id="KAJ9613986.1"/>
    </source>
</evidence>
<evidence type="ECO:0000256" key="1">
    <source>
        <dbReference type="SAM" id="MobiDB-lite"/>
    </source>
</evidence>
<dbReference type="AlphaFoldDB" id="A0AA39CLU9"/>
<dbReference type="SUPFAM" id="SSF52540">
    <property type="entry name" value="P-loop containing nucleoside triphosphate hydrolases"/>
    <property type="match status" value="1"/>
</dbReference>